<dbReference type="KEGG" id="sia:M1425_1874"/>
<dbReference type="Gene3D" id="2.10.260.10">
    <property type="match status" value="1"/>
</dbReference>
<name>C3MY61_SACI4</name>
<protein>
    <recommendedName>
        <fullName evidence="3">SpoVT-AbrB domain-containing protein</fullName>
    </recommendedName>
</protein>
<proteinExistence type="predicted"/>
<dbReference type="EMBL" id="CP001400">
    <property type="protein sequence ID" value="ACP38618.1"/>
    <property type="molecule type" value="Genomic_DNA"/>
</dbReference>
<dbReference type="HOGENOM" id="CLU_2985850_0_0_2"/>
<evidence type="ECO:0000313" key="2">
    <source>
        <dbReference type="Proteomes" id="UP000001350"/>
    </source>
</evidence>
<reference evidence="1 2" key="1">
    <citation type="journal article" date="2009" name="Proc. Natl. Acad. Sci. U.S.A.">
        <title>Biogeography of the Sulfolobus islandicus pan-genome.</title>
        <authorList>
            <person name="Reno M.L."/>
            <person name="Held N.L."/>
            <person name="Fields C.J."/>
            <person name="Burke P.V."/>
            <person name="Whitaker R.J."/>
        </authorList>
    </citation>
    <scope>NUCLEOTIDE SEQUENCE [LARGE SCALE GENOMIC DNA]</scope>
    <source>
        <strain evidence="2">M.14.25 / Kamchatka #1</strain>
    </source>
</reference>
<dbReference type="GeneID" id="84054560"/>
<evidence type="ECO:0000313" key="1">
    <source>
        <dbReference type="EMBL" id="ACP38618.1"/>
    </source>
</evidence>
<dbReference type="AlphaFoldDB" id="C3MY61"/>
<sequence>MVKLSAKKGGRGEDTYYLNVPREIVKSLGLSKGDEFILSVDTREGEITLCYKRVKKS</sequence>
<gene>
    <name evidence="1" type="ordered locus">M1425_1874</name>
</gene>
<dbReference type="Proteomes" id="UP000001350">
    <property type="component" value="Chromosome"/>
</dbReference>
<accession>C3MY61</accession>
<organism evidence="1 2">
    <name type="scientific">Saccharolobus islandicus (strain M.14.25 / Kamchatka #1)</name>
    <name type="common">Sulfolobus islandicus</name>
    <dbReference type="NCBI Taxonomy" id="427317"/>
    <lineage>
        <taxon>Archaea</taxon>
        <taxon>Thermoproteota</taxon>
        <taxon>Thermoprotei</taxon>
        <taxon>Sulfolobales</taxon>
        <taxon>Sulfolobaceae</taxon>
        <taxon>Saccharolobus</taxon>
    </lineage>
</organism>
<dbReference type="RefSeq" id="WP_012711848.1">
    <property type="nucleotide sequence ID" value="NC_012588.1"/>
</dbReference>
<evidence type="ECO:0008006" key="3">
    <source>
        <dbReference type="Google" id="ProtNLM"/>
    </source>
</evidence>